<dbReference type="Gene3D" id="3.40.50.980">
    <property type="match status" value="1"/>
</dbReference>
<accession>A0A6J7JC13</accession>
<feature type="domain" description="AMP-dependent synthetase/ligase" evidence="1">
    <location>
        <begin position="8"/>
        <end position="93"/>
    </location>
</feature>
<organism evidence="3">
    <name type="scientific">freshwater metagenome</name>
    <dbReference type="NCBI Taxonomy" id="449393"/>
    <lineage>
        <taxon>unclassified sequences</taxon>
        <taxon>metagenomes</taxon>
        <taxon>ecological metagenomes</taxon>
    </lineage>
</organism>
<dbReference type="GO" id="GO:0031956">
    <property type="term" value="F:medium-chain fatty acid-CoA ligase activity"/>
    <property type="evidence" value="ECO:0007669"/>
    <property type="project" value="TreeGrafter"/>
</dbReference>
<dbReference type="Gene3D" id="3.40.50.12780">
    <property type="entry name" value="N-terminal domain of ligase-like"/>
    <property type="match status" value="1"/>
</dbReference>
<protein>
    <submittedName>
        <fullName evidence="3">Unannotated protein</fullName>
    </submittedName>
</protein>
<dbReference type="InterPro" id="IPR045851">
    <property type="entry name" value="AMP-bd_C_sf"/>
</dbReference>
<evidence type="ECO:0000313" key="3">
    <source>
        <dbReference type="EMBL" id="CAB4940301.1"/>
    </source>
</evidence>
<proteinExistence type="predicted"/>
<dbReference type="Gene3D" id="3.30.300.30">
    <property type="match status" value="1"/>
</dbReference>
<dbReference type="PANTHER" id="PTHR43201">
    <property type="entry name" value="ACYL-COA SYNTHETASE"/>
    <property type="match status" value="1"/>
</dbReference>
<feature type="domain" description="AMP-binding enzyme C-terminal" evidence="2">
    <location>
        <begin position="342"/>
        <end position="419"/>
    </location>
</feature>
<feature type="domain" description="AMP-dependent synthetase/ligase" evidence="1">
    <location>
        <begin position="120"/>
        <end position="280"/>
    </location>
</feature>
<name>A0A6J7JC13_9ZZZZ</name>
<dbReference type="InterPro" id="IPR000873">
    <property type="entry name" value="AMP-dep_synth/lig_dom"/>
</dbReference>
<dbReference type="SUPFAM" id="SSF56801">
    <property type="entry name" value="Acetyl-CoA synthetase-like"/>
    <property type="match status" value="1"/>
</dbReference>
<dbReference type="Pfam" id="PF00501">
    <property type="entry name" value="AMP-binding"/>
    <property type="match status" value="2"/>
</dbReference>
<reference evidence="3" key="1">
    <citation type="submission" date="2020-05" db="EMBL/GenBank/DDBJ databases">
        <authorList>
            <person name="Chiriac C."/>
            <person name="Salcher M."/>
            <person name="Ghai R."/>
            <person name="Kavagutti S V."/>
        </authorList>
    </citation>
    <scope>NUCLEOTIDE SEQUENCE</scope>
</reference>
<evidence type="ECO:0000259" key="1">
    <source>
        <dbReference type="Pfam" id="PF00501"/>
    </source>
</evidence>
<dbReference type="EMBL" id="CAFBMX010000009">
    <property type="protein sequence ID" value="CAB4940301.1"/>
    <property type="molecule type" value="Genomic_DNA"/>
</dbReference>
<dbReference type="Pfam" id="PF13193">
    <property type="entry name" value="AMP-binding_C"/>
    <property type="match status" value="1"/>
</dbReference>
<dbReference type="InterPro" id="IPR042099">
    <property type="entry name" value="ANL_N_sf"/>
</dbReference>
<sequence>MIVDAWLARAAAAGPERLAVGDLTYRELLRGAQSAARRLAARGVQRGDEVALVLDPSTSFAVALHATLLLGAVAVPIDPRLAPDALARRLERCVLVVDGDPQLLGPEAPDCVLDDVHDLAASAVIVHTSGTSGAGTPVHLTYGNWLWSSLGSAVALGVDSDERWLCCLPVSHVGGLSILLRSAIYGTQAIVHERFDERRVLAALRDPAGPTLISLVPTTLSRLLDAGLRAPPALRWALLGGAPAGPALLEGAAQAGVPVAPTYGMTEACSQIATFGAPLFCTSVRIGPGDEILASGPTITPDVGPVLHTGDRGALDAHGRLVVTGRLAETIITGGENVLPGEVEEALEAHPLVAEAAVFGRPDSQWGEAVVAVVVARDPDGAELTSELLGAWCRARLAPHQRPKEIRIVAALPRTPSGKLLRSALA</sequence>
<gene>
    <name evidence="3" type="ORF">UFOPK3674_01786</name>
</gene>
<dbReference type="PANTHER" id="PTHR43201:SF32">
    <property type="entry name" value="2-SUCCINYLBENZOATE--COA LIGASE, CHLOROPLASTIC_PEROXISOMAL"/>
    <property type="match status" value="1"/>
</dbReference>
<dbReference type="InterPro" id="IPR025110">
    <property type="entry name" value="AMP-bd_C"/>
</dbReference>
<dbReference type="GO" id="GO:0006631">
    <property type="term" value="P:fatty acid metabolic process"/>
    <property type="evidence" value="ECO:0007669"/>
    <property type="project" value="TreeGrafter"/>
</dbReference>
<evidence type="ECO:0000259" key="2">
    <source>
        <dbReference type="Pfam" id="PF13193"/>
    </source>
</evidence>
<dbReference type="AlphaFoldDB" id="A0A6J7JC13"/>